<accession>M2ZNJ9</accession>
<evidence type="ECO:0000256" key="1">
    <source>
        <dbReference type="SAM" id="MobiDB-lite"/>
    </source>
</evidence>
<name>M2ZNJ9_PSEFD</name>
<dbReference type="EMBL" id="KB446561">
    <property type="protein sequence ID" value="EME80669.1"/>
    <property type="molecule type" value="Genomic_DNA"/>
</dbReference>
<dbReference type="VEuPathDB" id="FungiDB:MYCFIDRAFT_177600"/>
<dbReference type="OrthoDB" id="10444333at2759"/>
<gene>
    <name evidence="2" type="ORF">MYCFIDRAFT_177600</name>
</gene>
<feature type="region of interest" description="Disordered" evidence="1">
    <location>
        <begin position="231"/>
        <end position="250"/>
    </location>
</feature>
<dbReference type="RefSeq" id="XP_007929553.1">
    <property type="nucleotide sequence ID" value="XM_007931362.1"/>
</dbReference>
<feature type="region of interest" description="Disordered" evidence="1">
    <location>
        <begin position="599"/>
        <end position="657"/>
    </location>
</feature>
<evidence type="ECO:0000313" key="3">
    <source>
        <dbReference type="Proteomes" id="UP000016932"/>
    </source>
</evidence>
<organism evidence="2 3">
    <name type="scientific">Pseudocercospora fijiensis (strain CIRAD86)</name>
    <name type="common">Black leaf streak disease fungus</name>
    <name type="synonym">Mycosphaerella fijiensis</name>
    <dbReference type="NCBI Taxonomy" id="383855"/>
    <lineage>
        <taxon>Eukaryota</taxon>
        <taxon>Fungi</taxon>
        <taxon>Dikarya</taxon>
        <taxon>Ascomycota</taxon>
        <taxon>Pezizomycotina</taxon>
        <taxon>Dothideomycetes</taxon>
        <taxon>Dothideomycetidae</taxon>
        <taxon>Mycosphaerellales</taxon>
        <taxon>Mycosphaerellaceae</taxon>
        <taxon>Pseudocercospora</taxon>
    </lineage>
</organism>
<proteinExistence type="predicted"/>
<keyword evidence="3" id="KW-1185">Reference proteome</keyword>
<feature type="compositionally biased region" description="Polar residues" evidence="1">
    <location>
        <begin position="599"/>
        <end position="628"/>
    </location>
</feature>
<reference evidence="2 3" key="1">
    <citation type="journal article" date="2012" name="PLoS Pathog.">
        <title>Diverse lifestyles and strategies of plant pathogenesis encoded in the genomes of eighteen Dothideomycetes fungi.</title>
        <authorList>
            <person name="Ohm R.A."/>
            <person name="Feau N."/>
            <person name="Henrissat B."/>
            <person name="Schoch C.L."/>
            <person name="Horwitz B.A."/>
            <person name="Barry K.W."/>
            <person name="Condon B.J."/>
            <person name="Copeland A.C."/>
            <person name="Dhillon B."/>
            <person name="Glaser F."/>
            <person name="Hesse C.N."/>
            <person name="Kosti I."/>
            <person name="LaButti K."/>
            <person name="Lindquist E.A."/>
            <person name="Lucas S."/>
            <person name="Salamov A.A."/>
            <person name="Bradshaw R.E."/>
            <person name="Ciuffetti L."/>
            <person name="Hamelin R.C."/>
            <person name="Kema G.H.J."/>
            <person name="Lawrence C."/>
            <person name="Scott J.A."/>
            <person name="Spatafora J.W."/>
            <person name="Turgeon B.G."/>
            <person name="de Wit P.J.G.M."/>
            <person name="Zhong S."/>
            <person name="Goodwin S.B."/>
            <person name="Grigoriev I.V."/>
        </authorList>
    </citation>
    <scope>NUCLEOTIDE SEQUENCE [LARGE SCALE GENOMIC DNA]</scope>
    <source>
        <strain evidence="2 3">CIRAD86</strain>
    </source>
</reference>
<sequence length="778" mass="87534">MKQRLLSDKRLFGTQHKLANMLLSVPPVAALLSALLEALMPQALQIQVTQVWTFDHEYMQCTVLIVGLLVIAIDPLQRLSATSERHFGWLEVRAWRSMSTVLRRLLEVAILVVYRKFVEVKFRRLEDRKGSVVMPICPSLLELAGVVVPTNLAMLWEALMPQALFLRFAEVRPYSSSWLATTSSRHLGIVGARGQQRTSGIIAVAVSLTGEVPGRLWLSLREEFERDPTRVDGIQGESSSGRRDRFVNRINSGPTNPVTLPRRIILKILFIVDTINRGISSILIKPDTSTIAKLCLLDIYILRLAGQKPMESLYTIMRPSSIVNHQKIMPRRFALSAVATRAHSQKSAHKERDKEHETQNNIFLASIDISQDNAFFMDYEESRDQHDSSRSHNTTLQDHTTPYTNHYSLRCLAGLYTIRRQLNLGHVSATFATLSWRTGYKSPAVMASGKRNQITRSGTWTRETRMVLFMLFQIFSFSDSQDETVRQQLADIFIALYPDFGEFNFYNLYDRNIQRLKKGHQNADWKAIDRPNEWNNSTWDASELAHFAALRSNILREAANLGISIAYKTNPERKHLPLIPGLVAGPTAVTAASSAQGPAIVPQSSQPLATASQNTLTASSSANVQNSNEGEDSEDDKVSDDEIDADSNHEDTTWQDNVVQGANPVQAHQSPSMDQRHDSEEEDDDMEDITWTGRGPLTPDEIQQRAITSMNAGLVTDNPEAMVNAREPGTYITPSWVVTEEELQREIARSLGDRDFFGGILKWDFHKHDVVLCSTFPA</sequence>
<dbReference type="AlphaFoldDB" id="M2ZNJ9"/>
<dbReference type="Proteomes" id="UP000016932">
    <property type="component" value="Unassembled WGS sequence"/>
</dbReference>
<feature type="compositionally biased region" description="Acidic residues" evidence="1">
    <location>
        <begin position="629"/>
        <end position="645"/>
    </location>
</feature>
<dbReference type="GeneID" id="19333809"/>
<dbReference type="HOGENOM" id="CLU_359854_0_0_1"/>
<protein>
    <submittedName>
        <fullName evidence="2">Uncharacterized protein</fullName>
    </submittedName>
</protein>
<dbReference type="KEGG" id="pfj:MYCFIDRAFT_177600"/>
<evidence type="ECO:0000313" key="2">
    <source>
        <dbReference type="EMBL" id="EME80669.1"/>
    </source>
</evidence>